<comment type="caution">
    <text evidence="2">The sequence shown here is derived from an EMBL/GenBank/DDBJ whole genome shotgun (WGS) entry which is preliminary data.</text>
</comment>
<dbReference type="Gene3D" id="1.10.10.10">
    <property type="entry name" value="Winged helix-like DNA-binding domain superfamily/Winged helix DNA-binding domain"/>
    <property type="match status" value="1"/>
</dbReference>
<dbReference type="Proteomes" id="UP000244180">
    <property type="component" value="Unassembled WGS sequence"/>
</dbReference>
<dbReference type="InterPro" id="IPR052509">
    <property type="entry name" value="Metal_resp_DNA-bind_regulator"/>
</dbReference>
<evidence type="ECO:0000313" key="3">
    <source>
        <dbReference type="Proteomes" id="UP000244180"/>
    </source>
</evidence>
<dbReference type="PANTHER" id="PTHR33169">
    <property type="entry name" value="PADR-FAMILY TRANSCRIPTIONAL REGULATOR"/>
    <property type="match status" value="1"/>
</dbReference>
<dbReference type="SUPFAM" id="SSF46785">
    <property type="entry name" value="Winged helix' DNA-binding domain"/>
    <property type="match status" value="1"/>
</dbReference>
<dbReference type="PANTHER" id="PTHR33169:SF14">
    <property type="entry name" value="TRANSCRIPTIONAL REGULATOR RV3488"/>
    <property type="match status" value="1"/>
</dbReference>
<dbReference type="AlphaFoldDB" id="A0A2T5GBB2"/>
<evidence type="ECO:0000313" key="2">
    <source>
        <dbReference type="EMBL" id="PTQ53473.1"/>
    </source>
</evidence>
<dbReference type="EMBL" id="PEBV01000015">
    <property type="protein sequence ID" value="PTQ53473.1"/>
    <property type="molecule type" value="Genomic_DNA"/>
</dbReference>
<sequence>MEGCVLAVMRQEEIYGYELSARLSEYGLNFVSEGSIYPVLLRLQKENLIVGKLKESPNGPPRKYYRLTEEGHRALDGFRREWTELKAAVDRILQLGEDGR</sequence>
<dbReference type="Pfam" id="PF03551">
    <property type="entry name" value="PadR"/>
    <property type="match status" value="1"/>
</dbReference>
<name>A0A2T5GBB2_HYDSH</name>
<accession>A0A2T5GBB2</accession>
<reference evidence="2 3" key="1">
    <citation type="submission" date="2017-08" db="EMBL/GenBank/DDBJ databases">
        <title>Burning lignite coal seam in the remote Altai Mountains harbors a hydrogen-driven thermophilic microbial community.</title>
        <authorList>
            <person name="Kadnikov V.V."/>
            <person name="Mardanov A.V."/>
            <person name="Ivasenko D."/>
            <person name="Beletsky A.V."/>
            <person name="Karnachuk O.V."/>
            <person name="Ravin N.V."/>
        </authorList>
    </citation>
    <scope>NUCLEOTIDE SEQUENCE [LARGE SCALE GENOMIC DNA]</scope>
    <source>
        <strain evidence="2">AL33</strain>
    </source>
</reference>
<dbReference type="InterPro" id="IPR036388">
    <property type="entry name" value="WH-like_DNA-bd_sf"/>
</dbReference>
<organism evidence="2 3">
    <name type="scientific">Hydrogenibacillus schlegelii</name>
    <name type="common">Bacillus schlegelii</name>
    <dbReference type="NCBI Taxonomy" id="1484"/>
    <lineage>
        <taxon>Bacteria</taxon>
        <taxon>Bacillati</taxon>
        <taxon>Bacillota</taxon>
        <taxon>Bacilli</taxon>
        <taxon>Bacillales</taxon>
        <taxon>Bacillales Family X. Incertae Sedis</taxon>
        <taxon>Hydrogenibacillus</taxon>
    </lineage>
</organism>
<proteinExistence type="predicted"/>
<dbReference type="InterPro" id="IPR005149">
    <property type="entry name" value="Tscrpt_reg_PadR_N"/>
</dbReference>
<gene>
    <name evidence="2" type="ORF">HSCHL_1968</name>
</gene>
<feature type="domain" description="Transcription regulator PadR N-terminal" evidence="1">
    <location>
        <begin position="5"/>
        <end position="75"/>
    </location>
</feature>
<evidence type="ECO:0000259" key="1">
    <source>
        <dbReference type="Pfam" id="PF03551"/>
    </source>
</evidence>
<dbReference type="InterPro" id="IPR036390">
    <property type="entry name" value="WH_DNA-bd_sf"/>
</dbReference>
<protein>
    <submittedName>
        <fullName evidence="2">Transcriptional regulator, PadR family</fullName>
    </submittedName>
</protein>